<feature type="transmembrane region" description="Helical" evidence="5">
    <location>
        <begin position="272"/>
        <end position="291"/>
    </location>
</feature>
<dbReference type="RefSeq" id="WP_138592557.1">
    <property type="nucleotide sequence ID" value="NZ_PNBX01000062.1"/>
</dbReference>
<organism evidence="8 9">
    <name type="scientific">Pseudoalteromonas aurantia</name>
    <dbReference type="NCBI Taxonomy" id="43654"/>
    <lineage>
        <taxon>Bacteria</taxon>
        <taxon>Pseudomonadati</taxon>
        <taxon>Pseudomonadota</taxon>
        <taxon>Gammaproteobacteria</taxon>
        <taxon>Alteromonadales</taxon>
        <taxon>Pseudoalteromonadaceae</taxon>
        <taxon>Pseudoalteromonas</taxon>
    </lineage>
</organism>
<dbReference type="InterPro" id="IPR013324">
    <property type="entry name" value="RNA_pol_sigma_r3/r4-like"/>
</dbReference>
<evidence type="ECO:0000256" key="3">
    <source>
        <dbReference type="ARBA" id="ARBA00023082"/>
    </source>
</evidence>
<dbReference type="Pfam" id="PF04542">
    <property type="entry name" value="Sigma70_r2"/>
    <property type="match status" value="1"/>
</dbReference>
<dbReference type="Pfam" id="PF08281">
    <property type="entry name" value="Sigma70_r4_2"/>
    <property type="match status" value="1"/>
</dbReference>
<evidence type="ECO:0000259" key="7">
    <source>
        <dbReference type="Pfam" id="PF08281"/>
    </source>
</evidence>
<name>A0A5S3V6N1_9GAMM</name>
<proteinExistence type="inferred from homology"/>
<dbReference type="Gene3D" id="1.10.1740.10">
    <property type="match status" value="1"/>
</dbReference>
<reference evidence="8 9" key="1">
    <citation type="submission" date="2018-01" db="EMBL/GenBank/DDBJ databases">
        <authorList>
            <person name="Paulsen S."/>
            <person name="Gram L.K."/>
        </authorList>
    </citation>
    <scope>NUCLEOTIDE SEQUENCE [LARGE SCALE GENOMIC DNA]</scope>
    <source>
        <strain evidence="8 9">S3790</strain>
    </source>
</reference>
<evidence type="ECO:0000313" key="9">
    <source>
        <dbReference type="Proteomes" id="UP000307217"/>
    </source>
</evidence>
<evidence type="ECO:0000256" key="1">
    <source>
        <dbReference type="ARBA" id="ARBA00010641"/>
    </source>
</evidence>
<feature type="domain" description="RNA polymerase sigma factor 70 region 4 type 2" evidence="7">
    <location>
        <begin position="129"/>
        <end position="181"/>
    </location>
</feature>
<evidence type="ECO:0000256" key="5">
    <source>
        <dbReference type="SAM" id="Phobius"/>
    </source>
</evidence>
<dbReference type="CDD" id="cd06171">
    <property type="entry name" value="Sigma70_r4"/>
    <property type="match status" value="1"/>
</dbReference>
<keyword evidence="3" id="KW-0731">Sigma factor</keyword>
<dbReference type="InterPro" id="IPR013249">
    <property type="entry name" value="RNA_pol_sigma70_r4_t2"/>
</dbReference>
<gene>
    <name evidence="8" type="ORF">CWC19_14625</name>
</gene>
<keyword evidence="2" id="KW-0805">Transcription regulation</keyword>
<feature type="transmembrane region" description="Helical" evidence="5">
    <location>
        <begin position="339"/>
        <end position="360"/>
    </location>
</feature>
<dbReference type="InterPro" id="IPR007627">
    <property type="entry name" value="RNA_pol_sigma70_r2"/>
</dbReference>
<evidence type="ECO:0000313" key="8">
    <source>
        <dbReference type="EMBL" id="TMO67187.1"/>
    </source>
</evidence>
<keyword evidence="5" id="KW-1133">Transmembrane helix</keyword>
<dbReference type="InterPro" id="IPR013325">
    <property type="entry name" value="RNA_pol_sigma_r2"/>
</dbReference>
<feature type="domain" description="RNA polymerase sigma-70 region 2" evidence="6">
    <location>
        <begin position="29"/>
        <end position="92"/>
    </location>
</feature>
<dbReference type="NCBIfam" id="TIGR02937">
    <property type="entry name" value="sigma70-ECF"/>
    <property type="match status" value="1"/>
</dbReference>
<dbReference type="GO" id="GO:0003677">
    <property type="term" value="F:DNA binding"/>
    <property type="evidence" value="ECO:0007669"/>
    <property type="project" value="InterPro"/>
</dbReference>
<comment type="similarity">
    <text evidence="1">Belongs to the sigma-70 factor family. ECF subfamily.</text>
</comment>
<evidence type="ECO:0000256" key="4">
    <source>
        <dbReference type="ARBA" id="ARBA00023163"/>
    </source>
</evidence>
<feature type="transmembrane region" description="Helical" evidence="5">
    <location>
        <begin position="227"/>
        <end position="251"/>
    </location>
</feature>
<dbReference type="Gene3D" id="1.10.10.10">
    <property type="entry name" value="Winged helix-like DNA-binding domain superfamily/Winged helix DNA-binding domain"/>
    <property type="match status" value="1"/>
</dbReference>
<dbReference type="GO" id="GO:0016987">
    <property type="term" value="F:sigma factor activity"/>
    <property type="evidence" value="ECO:0007669"/>
    <property type="project" value="UniProtKB-KW"/>
</dbReference>
<dbReference type="GO" id="GO:0006352">
    <property type="term" value="P:DNA-templated transcription initiation"/>
    <property type="evidence" value="ECO:0007669"/>
    <property type="project" value="InterPro"/>
</dbReference>
<dbReference type="SUPFAM" id="SSF88946">
    <property type="entry name" value="Sigma2 domain of RNA polymerase sigma factors"/>
    <property type="match status" value="1"/>
</dbReference>
<accession>A0A5S3V6N1</accession>
<reference evidence="9" key="2">
    <citation type="submission" date="2019-06" db="EMBL/GenBank/DDBJ databases">
        <title>Co-occurence of chitin degradation, pigmentation and bioactivity in marine Pseudoalteromonas.</title>
        <authorList>
            <person name="Sonnenschein E.C."/>
            <person name="Bech P.K."/>
        </authorList>
    </citation>
    <scope>NUCLEOTIDE SEQUENCE [LARGE SCALE GENOMIC DNA]</scope>
    <source>
        <strain evidence="9">S3790</strain>
    </source>
</reference>
<dbReference type="Proteomes" id="UP000307217">
    <property type="component" value="Unassembled WGS sequence"/>
</dbReference>
<dbReference type="OrthoDB" id="5757196at2"/>
<dbReference type="AlphaFoldDB" id="A0A5S3V6N1"/>
<dbReference type="PANTHER" id="PTHR43133:SF25">
    <property type="entry name" value="RNA POLYMERASE SIGMA FACTOR RFAY-RELATED"/>
    <property type="match status" value="1"/>
</dbReference>
<dbReference type="PANTHER" id="PTHR43133">
    <property type="entry name" value="RNA POLYMERASE ECF-TYPE SIGMA FACTO"/>
    <property type="match status" value="1"/>
</dbReference>
<dbReference type="SUPFAM" id="SSF88659">
    <property type="entry name" value="Sigma3 and sigma4 domains of RNA polymerase sigma factors"/>
    <property type="match status" value="1"/>
</dbReference>
<keyword evidence="5" id="KW-0812">Transmembrane</keyword>
<feature type="transmembrane region" description="Helical" evidence="5">
    <location>
        <begin position="297"/>
        <end position="318"/>
    </location>
</feature>
<sequence length="370" mass="40344">MTSTLTDTELKTQVRLAQMGNVDAFTSLVKHSSNVVECIALGVVRDIDAAKDVVQKVYIKVWTDIKQLKEASSFLPWVRQITRYTAMNSLRRTIVNVDIDAESAERLLAKLSCAGTDLDTTLQRAEQSQLIAHLIEQLPEESREITLLYYREEQSCEAVAHLLDLAPATVRKRLQRVREKIKSQILNDYGRVILANAPIELASLITISISSTPVAASIGAVSAPTPWYSKLLMMLGGAGIGGMIAMLAIWLSTRLVSSQLDDEYAKQAVKKLRNHGFIAVGSGTGVMALGYASTQGWLLPVLGFMIISCWLVWSTLHIRLITQQLNSSANQGQRVAQKAAGLVGLIVGVLSGGTGLYFGLENSGRFTSLL</sequence>
<comment type="caution">
    <text evidence="8">The sequence shown here is derived from an EMBL/GenBank/DDBJ whole genome shotgun (WGS) entry which is preliminary data.</text>
</comment>
<dbReference type="InterPro" id="IPR039425">
    <property type="entry name" value="RNA_pol_sigma-70-like"/>
</dbReference>
<evidence type="ECO:0000256" key="2">
    <source>
        <dbReference type="ARBA" id="ARBA00023015"/>
    </source>
</evidence>
<dbReference type="InterPro" id="IPR014284">
    <property type="entry name" value="RNA_pol_sigma-70_dom"/>
</dbReference>
<keyword evidence="4" id="KW-0804">Transcription</keyword>
<evidence type="ECO:0000259" key="6">
    <source>
        <dbReference type="Pfam" id="PF04542"/>
    </source>
</evidence>
<evidence type="ECO:0008006" key="10">
    <source>
        <dbReference type="Google" id="ProtNLM"/>
    </source>
</evidence>
<keyword evidence="5" id="KW-0472">Membrane</keyword>
<feature type="transmembrane region" description="Helical" evidence="5">
    <location>
        <begin position="201"/>
        <end position="221"/>
    </location>
</feature>
<protein>
    <recommendedName>
        <fullName evidence="10">RNA polymerase subunit sigma-70</fullName>
    </recommendedName>
</protein>
<dbReference type="EMBL" id="PNBX01000062">
    <property type="protein sequence ID" value="TMO67187.1"/>
    <property type="molecule type" value="Genomic_DNA"/>
</dbReference>
<dbReference type="InterPro" id="IPR036388">
    <property type="entry name" value="WH-like_DNA-bd_sf"/>
</dbReference>